<organism evidence="3 4">
    <name type="scientific">Edhazardia aedis (strain USNM 41457)</name>
    <name type="common">Microsporidian parasite</name>
    <dbReference type="NCBI Taxonomy" id="1003232"/>
    <lineage>
        <taxon>Eukaryota</taxon>
        <taxon>Fungi</taxon>
        <taxon>Fungi incertae sedis</taxon>
        <taxon>Microsporidia</taxon>
        <taxon>Edhazardia</taxon>
    </lineage>
</organism>
<dbReference type="AlphaFoldDB" id="J9DAG0"/>
<protein>
    <recommendedName>
        <fullName evidence="5">DEK C-terminal domain-containing protein</fullName>
    </recommendedName>
</protein>
<proteinExistence type="predicted"/>
<dbReference type="Proteomes" id="UP000003163">
    <property type="component" value="Unassembled WGS sequence"/>
</dbReference>
<evidence type="ECO:0000313" key="4">
    <source>
        <dbReference type="Proteomes" id="UP000003163"/>
    </source>
</evidence>
<feature type="region of interest" description="Disordered" evidence="1">
    <location>
        <begin position="67"/>
        <end position="92"/>
    </location>
</feature>
<evidence type="ECO:0000256" key="2">
    <source>
        <dbReference type="SAM" id="SignalP"/>
    </source>
</evidence>
<feature type="chain" id="PRO_5003822887" description="DEK C-terminal domain-containing protein" evidence="2">
    <location>
        <begin position="19"/>
        <end position="209"/>
    </location>
</feature>
<accession>J9DAG0</accession>
<feature type="compositionally biased region" description="Basic and acidic residues" evidence="1">
    <location>
        <begin position="194"/>
        <end position="209"/>
    </location>
</feature>
<dbReference type="EMBL" id="AFBI03000014">
    <property type="protein sequence ID" value="EJW04726.1"/>
    <property type="molecule type" value="Genomic_DNA"/>
</dbReference>
<feature type="region of interest" description="Disordered" evidence="1">
    <location>
        <begin position="171"/>
        <end position="209"/>
    </location>
</feature>
<dbReference type="VEuPathDB" id="MicrosporidiaDB:EDEG_01069"/>
<keyword evidence="4" id="KW-1185">Reference proteome</keyword>
<dbReference type="InParanoid" id="J9DAG0"/>
<feature type="signal peptide" evidence="2">
    <location>
        <begin position="1"/>
        <end position="18"/>
    </location>
</feature>
<feature type="compositionally biased region" description="Acidic residues" evidence="1">
    <location>
        <begin position="177"/>
        <end position="187"/>
    </location>
</feature>
<evidence type="ECO:0000256" key="1">
    <source>
        <dbReference type="SAM" id="MobiDB-lite"/>
    </source>
</evidence>
<name>J9DAG0_EDHAE</name>
<keyword evidence="2" id="KW-0732">Signal</keyword>
<dbReference type="HOGENOM" id="CLU_1315394_0_0_1"/>
<reference evidence="3 4" key="1">
    <citation type="submission" date="2011-08" db="EMBL/GenBank/DDBJ databases">
        <authorList>
            <person name="Liu Z.J."/>
            <person name="Shi F.L."/>
            <person name="Lu J.Q."/>
            <person name="Li M."/>
            <person name="Wang Z.L."/>
        </authorList>
    </citation>
    <scope>NUCLEOTIDE SEQUENCE [LARGE SCALE GENOMIC DNA]</scope>
    <source>
        <strain evidence="3 4">USNM 41457</strain>
    </source>
</reference>
<reference evidence="4" key="2">
    <citation type="submission" date="2015-07" db="EMBL/GenBank/DDBJ databases">
        <title>Contrasting host-pathogen interactions and genome evolution in two generalist and specialist microsporidian pathogens of mosquitoes.</title>
        <authorList>
            <consortium name="The Broad Institute Genomics Platform"/>
            <consortium name="The Broad Institute Genome Sequencing Center for Infectious Disease"/>
            <person name="Cuomo C.A."/>
            <person name="Sanscrainte N.D."/>
            <person name="Goldberg J.M."/>
            <person name="Heiman D."/>
            <person name="Young S."/>
            <person name="Zeng Q."/>
            <person name="Becnel J.J."/>
            <person name="Birren B.W."/>
        </authorList>
    </citation>
    <scope>NUCLEOTIDE SEQUENCE [LARGE SCALE GENOMIC DNA]</scope>
    <source>
        <strain evidence="4">USNM 41457</strain>
    </source>
</reference>
<sequence>MKMMTIIFFLTKNLFVLATAIPQSNSEAPSKILQRGKAETILPNSHGQSLEESAFPTKFPETAITELEASQDRPERGSSKSNKPLSSTEKKNNRDFFEGLEESLHFNTSSEDEKKVAIFEKELLSKIGSVLRNDLLRFLKQKNLQVTIGTCKAIQKRITEFMRLAESNISTAKETVTETESESEEQGDGVSSIHIKESSHKPVDVHVAE</sequence>
<gene>
    <name evidence="3" type="ORF">EDEG_01069</name>
</gene>
<comment type="caution">
    <text evidence="3">The sequence shown here is derived from an EMBL/GenBank/DDBJ whole genome shotgun (WGS) entry which is preliminary data.</text>
</comment>
<evidence type="ECO:0008006" key="5">
    <source>
        <dbReference type="Google" id="ProtNLM"/>
    </source>
</evidence>
<evidence type="ECO:0000313" key="3">
    <source>
        <dbReference type="EMBL" id="EJW04726.1"/>
    </source>
</evidence>